<dbReference type="InterPro" id="IPR006141">
    <property type="entry name" value="Intein_N"/>
</dbReference>
<feature type="compositionally biased region" description="Polar residues" evidence="3">
    <location>
        <begin position="508"/>
        <end position="517"/>
    </location>
</feature>
<keyword evidence="2" id="KW-0732">Signal</keyword>
<protein>
    <recommendedName>
        <fullName evidence="8">SWIM-type domain-containing protein</fullName>
    </recommendedName>
</protein>
<evidence type="ECO:0000313" key="7">
    <source>
        <dbReference type="Proteomes" id="UP000663864"/>
    </source>
</evidence>
<dbReference type="CDD" id="cd00081">
    <property type="entry name" value="Hint"/>
    <property type="match status" value="1"/>
</dbReference>
<evidence type="ECO:0000259" key="4">
    <source>
        <dbReference type="SMART" id="SM00305"/>
    </source>
</evidence>
<feature type="domain" description="Hint" evidence="4">
    <location>
        <begin position="631"/>
        <end position="675"/>
    </location>
</feature>
<evidence type="ECO:0000256" key="1">
    <source>
        <dbReference type="ARBA" id="ARBA00022473"/>
    </source>
</evidence>
<dbReference type="InterPro" id="IPR050387">
    <property type="entry name" value="Hedgehog_Signaling"/>
</dbReference>
<dbReference type="Pfam" id="PF01079">
    <property type="entry name" value="Hint"/>
    <property type="match status" value="1"/>
</dbReference>
<dbReference type="InterPro" id="IPR036844">
    <property type="entry name" value="Hint_dom_sf"/>
</dbReference>
<dbReference type="InterPro" id="IPR001657">
    <property type="entry name" value="Hedgehog"/>
</dbReference>
<dbReference type="InterPro" id="IPR003586">
    <property type="entry name" value="Hint_dom_C"/>
</dbReference>
<evidence type="ECO:0008006" key="8">
    <source>
        <dbReference type="Google" id="ProtNLM"/>
    </source>
</evidence>
<dbReference type="Proteomes" id="UP000663864">
    <property type="component" value="Unassembled WGS sequence"/>
</dbReference>
<feature type="region of interest" description="Disordered" evidence="3">
    <location>
        <begin position="505"/>
        <end position="527"/>
    </location>
</feature>
<comment type="caution">
    <text evidence="6">The sequence shown here is derived from an EMBL/GenBank/DDBJ whole genome shotgun (WGS) entry which is preliminary data.</text>
</comment>
<dbReference type="GO" id="GO:0016540">
    <property type="term" value="P:protein autoprocessing"/>
    <property type="evidence" value="ECO:0007669"/>
    <property type="project" value="InterPro"/>
</dbReference>
<dbReference type="PANTHER" id="PTHR11889">
    <property type="entry name" value="HEDGEHOG"/>
    <property type="match status" value="1"/>
</dbReference>
<dbReference type="InterPro" id="IPR003587">
    <property type="entry name" value="Hint_dom_N"/>
</dbReference>
<dbReference type="SUPFAM" id="SSF51294">
    <property type="entry name" value="Hedgehog/intein (Hint) domain"/>
    <property type="match status" value="1"/>
</dbReference>
<dbReference type="PRINTS" id="PR00632">
    <property type="entry name" value="SONICHHOG"/>
</dbReference>
<dbReference type="PANTHER" id="PTHR11889:SF31">
    <property type="entry name" value="PROTEIN HEDGEHOG"/>
    <property type="match status" value="1"/>
</dbReference>
<feature type="compositionally biased region" description="Basic and acidic residues" evidence="3">
    <location>
        <begin position="518"/>
        <end position="527"/>
    </location>
</feature>
<dbReference type="SMART" id="SM00306">
    <property type="entry name" value="HintN"/>
    <property type="match status" value="1"/>
</dbReference>
<evidence type="ECO:0000256" key="2">
    <source>
        <dbReference type="ARBA" id="ARBA00022729"/>
    </source>
</evidence>
<dbReference type="GO" id="GO:0048731">
    <property type="term" value="P:system development"/>
    <property type="evidence" value="ECO:0007669"/>
    <property type="project" value="UniProtKB-ARBA"/>
</dbReference>
<evidence type="ECO:0000259" key="5">
    <source>
        <dbReference type="SMART" id="SM00306"/>
    </source>
</evidence>
<keyword evidence="1" id="KW-0217">Developmental protein</keyword>
<dbReference type="EMBL" id="CAJNOT010003023">
    <property type="protein sequence ID" value="CAF1359108.1"/>
    <property type="molecule type" value="Genomic_DNA"/>
</dbReference>
<accession>A0A815I4W4</accession>
<dbReference type="InterPro" id="IPR001767">
    <property type="entry name" value="Hedgehog_Hint"/>
</dbReference>
<evidence type="ECO:0000313" key="6">
    <source>
        <dbReference type="EMBL" id="CAF1359108.1"/>
    </source>
</evidence>
<gene>
    <name evidence="6" type="ORF">ZHD862_LOCUS30977</name>
</gene>
<name>A0A815I4W4_9BILA</name>
<reference evidence="6" key="1">
    <citation type="submission" date="2021-02" db="EMBL/GenBank/DDBJ databases">
        <authorList>
            <person name="Nowell W R."/>
        </authorList>
    </citation>
    <scope>NUCLEOTIDE SEQUENCE</scope>
</reference>
<dbReference type="SMART" id="SM00305">
    <property type="entry name" value="HintC"/>
    <property type="match status" value="1"/>
</dbReference>
<dbReference type="GO" id="GO:0007267">
    <property type="term" value="P:cell-cell signaling"/>
    <property type="evidence" value="ECO:0007669"/>
    <property type="project" value="InterPro"/>
</dbReference>
<dbReference type="Gene3D" id="2.170.16.10">
    <property type="entry name" value="Hedgehog/Intein (Hint) domain"/>
    <property type="match status" value="1"/>
</dbReference>
<proteinExistence type="predicted"/>
<dbReference type="GO" id="GO:0016539">
    <property type="term" value="P:intein-mediated protein splicing"/>
    <property type="evidence" value="ECO:0007669"/>
    <property type="project" value="InterPro"/>
</dbReference>
<sequence length="731" mass="84768">MSRRTWHECLSSTSENDIVSFIKENNVSTYRTEHFQVGKTITYRCTEYRKYPLCRFQLKSREFNNKFTLFKSESHDHSQRNDTTRLKSPVRDIVRQMSDKGMTQTQIRKAESVIHPSLTVDTKIKNVVQYSRLKTRKNIISIDDLQKWCNQYLNCPSSDKLHDIFVPYYEAIDIDHIFICITTRQLLSMCKYSSTLAIDCTYKIAWNELPLLVFGTSDFNRHFHPVGLCLISTDKAADTFKTLFRVLKSCVPLIIQQSYDITHVMADGAPGITSAMCELPNARRLMCWAHAARLMIMKWTADKDLDIFRKYFEDQWLLSLPFWYKGSANLIPSTNNGIESFNAERMLYDWPLASISTLYAIQIEFNDDLAARAYKWLQKIDRTKVLHLGAASYLVPSSEPKMDTLLWVQHYHSISWNSYDKFIDWLNSARLLDFSRLTPPLFCSCKHGLKEYSCIHSLGLLMMWGHRKIPQQLGIRRGKGRPKKVKLALTKDCILYFRSKKKRAMAEPTTSSSNISASDHDDDHHDGGSKCFSGDSLIQLSNGEYKEIGNLQSGDEITTIDQSKIISTEMIMMLDKQISKQALFYTLRTDSGNEISLTEYHLIPIINSNGNEQYLFAKQIKIGDYLFVLFNGKLKYSPVINITIEMKKGYYAPLTMKGTLLVNNILASCFANAYNHHSAQYYMAPFRYYYKFARFTSLYDPFNVNKTEGLYWTINIMLHFARYFRSDTLCL</sequence>
<feature type="domain" description="Hint" evidence="5">
    <location>
        <begin position="529"/>
        <end position="630"/>
    </location>
</feature>
<dbReference type="AlphaFoldDB" id="A0A815I4W4"/>
<organism evidence="6 7">
    <name type="scientific">Rotaria sordida</name>
    <dbReference type="NCBI Taxonomy" id="392033"/>
    <lineage>
        <taxon>Eukaryota</taxon>
        <taxon>Metazoa</taxon>
        <taxon>Spiralia</taxon>
        <taxon>Gnathifera</taxon>
        <taxon>Rotifera</taxon>
        <taxon>Eurotatoria</taxon>
        <taxon>Bdelloidea</taxon>
        <taxon>Philodinida</taxon>
        <taxon>Philodinidae</taxon>
        <taxon>Rotaria</taxon>
    </lineage>
</organism>
<dbReference type="PROSITE" id="PS50817">
    <property type="entry name" value="INTEIN_N_TER"/>
    <property type="match status" value="1"/>
</dbReference>
<evidence type="ECO:0000256" key="3">
    <source>
        <dbReference type="SAM" id="MobiDB-lite"/>
    </source>
</evidence>